<feature type="region of interest" description="Disordered" evidence="1">
    <location>
        <begin position="578"/>
        <end position="663"/>
    </location>
</feature>
<feature type="compositionally biased region" description="Polar residues" evidence="1">
    <location>
        <begin position="515"/>
        <end position="525"/>
    </location>
</feature>
<feature type="compositionally biased region" description="Basic and acidic residues" evidence="1">
    <location>
        <begin position="585"/>
        <end position="608"/>
    </location>
</feature>
<feature type="compositionally biased region" description="Basic and acidic residues" evidence="1">
    <location>
        <begin position="392"/>
        <end position="408"/>
    </location>
</feature>
<name>A0A2B4S537_STYPI</name>
<reference evidence="4" key="1">
    <citation type="journal article" date="2017" name="bioRxiv">
        <title>Comparative analysis of the genomes of Stylophora pistillata and Acropora digitifera provides evidence for extensive differences between species of corals.</title>
        <authorList>
            <person name="Voolstra C.R."/>
            <person name="Li Y."/>
            <person name="Liew Y.J."/>
            <person name="Baumgarten S."/>
            <person name="Zoccola D."/>
            <person name="Flot J.-F."/>
            <person name="Tambutte S."/>
            <person name="Allemand D."/>
            <person name="Aranda M."/>
        </authorList>
    </citation>
    <scope>NUCLEOTIDE SEQUENCE [LARGE SCALE GENOMIC DNA]</scope>
</reference>
<protein>
    <recommendedName>
        <fullName evidence="5">Reticulocyte-binding protein 2-like a</fullName>
    </recommendedName>
</protein>
<organism evidence="3 4">
    <name type="scientific">Stylophora pistillata</name>
    <name type="common">Smooth cauliflower coral</name>
    <dbReference type="NCBI Taxonomy" id="50429"/>
    <lineage>
        <taxon>Eukaryota</taxon>
        <taxon>Metazoa</taxon>
        <taxon>Cnidaria</taxon>
        <taxon>Anthozoa</taxon>
        <taxon>Hexacorallia</taxon>
        <taxon>Scleractinia</taxon>
        <taxon>Astrocoeniina</taxon>
        <taxon>Pocilloporidae</taxon>
        <taxon>Stylophora</taxon>
    </lineage>
</organism>
<feature type="region of interest" description="Disordered" evidence="1">
    <location>
        <begin position="348"/>
        <end position="417"/>
    </location>
</feature>
<feature type="region of interest" description="Disordered" evidence="1">
    <location>
        <begin position="156"/>
        <end position="273"/>
    </location>
</feature>
<sequence length="663" mass="74824">MASQNSHTFLLLLVSCFISVKAVGEESGSSESASPSFTYEINKSYRLAIVYCLVFCIGSCEPPKRRAVHAKPETATNRTKAAPLDSVVGNSPSGEYAGHTAKLLNEDSYCRLLKEEYGRVLYERDLAKRNLAVANYRPNEELQKERHDKEFEAVAVTDQSNNMEHVHEEQNRSSPRLSSKYSGLPLDHRARREKGTRVHTHLNGYANHLSNSEDQDEHGIKDSNNNVSNCNDDHSRGGGGGDDNDDDGVSRNSEENSDNSDDDRGNGDKDDENCDENCDSKYHNDDGGNTSHNVEDDFTCNNGGCAKSHTIQAPLSPNADETTVGSDETEESLTEELNVSLRFNSQHSIDEDTGNFSVENSNRNPVGSNSINSNNDTSCENPNTRNDKKKANRFEVRNNAERSAERDGIAASQGARPKIVPQNPVLFDAHYQNGKIPSLETTENGTQTASPSLRVSLLAPAVTPPSSRIRFQTAISQFSSSTMSGSVAPVTSTYDMLGSYGRERVGDFKRYRPSFRNNQANSGLTSPEMVIPERREESSRNHHLFNNQREGSHASVSLGDPSLVSLEQQVAEIDRVLKKRKERTKRQSEAAQRHREIREKRQKEARERKERRKRNERTRGERKKREETERNERKRRRRNEREGTERNERKRRKRNEREGRNRK</sequence>
<comment type="caution">
    <text evidence="3">The sequence shown here is derived from an EMBL/GenBank/DDBJ whole genome shotgun (WGS) entry which is preliminary data.</text>
</comment>
<evidence type="ECO:0008006" key="5">
    <source>
        <dbReference type="Google" id="ProtNLM"/>
    </source>
</evidence>
<feature type="chain" id="PRO_5012066710" description="Reticulocyte-binding protein 2-like a" evidence="2">
    <location>
        <begin position="23"/>
        <end position="663"/>
    </location>
</feature>
<feature type="compositionally biased region" description="Basic and acidic residues" evidence="1">
    <location>
        <begin position="186"/>
        <end position="196"/>
    </location>
</feature>
<keyword evidence="2" id="KW-0732">Signal</keyword>
<dbReference type="STRING" id="50429.A0A2B4S537"/>
<dbReference type="Proteomes" id="UP000225706">
    <property type="component" value="Unassembled WGS sequence"/>
</dbReference>
<feature type="compositionally biased region" description="Polar residues" evidence="1">
    <location>
        <begin position="172"/>
        <end position="181"/>
    </location>
</feature>
<proteinExistence type="predicted"/>
<evidence type="ECO:0000256" key="2">
    <source>
        <dbReference type="SAM" id="SignalP"/>
    </source>
</evidence>
<gene>
    <name evidence="3" type="ORF">AWC38_SpisGene11851</name>
</gene>
<feature type="compositionally biased region" description="Basic and acidic residues" evidence="1">
    <location>
        <begin position="639"/>
        <end position="648"/>
    </location>
</feature>
<keyword evidence="4" id="KW-1185">Reference proteome</keyword>
<evidence type="ECO:0000256" key="1">
    <source>
        <dbReference type="SAM" id="MobiDB-lite"/>
    </source>
</evidence>
<feature type="compositionally biased region" description="Polar residues" evidence="1">
    <location>
        <begin position="354"/>
        <end position="384"/>
    </location>
</feature>
<feature type="compositionally biased region" description="Basic and acidic residues" evidence="1">
    <location>
        <begin position="531"/>
        <end position="540"/>
    </location>
</feature>
<feature type="compositionally biased region" description="Polar residues" evidence="1">
    <location>
        <begin position="309"/>
        <end position="325"/>
    </location>
</feature>
<feature type="region of interest" description="Disordered" evidence="1">
    <location>
        <begin position="511"/>
        <end position="540"/>
    </location>
</feature>
<feature type="compositionally biased region" description="Basic and acidic residues" evidence="1">
    <location>
        <begin position="617"/>
        <end position="632"/>
    </location>
</feature>
<evidence type="ECO:0000313" key="3">
    <source>
        <dbReference type="EMBL" id="PFX23585.1"/>
    </source>
</evidence>
<accession>A0A2B4S537</accession>
<evidence type="ECO:0000313" key="4">
    <source>
        <dbReference type="Proteomes" id="UP000225706"/>
    </source>
</evidence>
<dbReference type="AlphaFoldDB" id="A0A2B4S537"/>
<feature type="signal peptide" evidence="2">
    <location>
        <begin position="1"/>
        <end position="22"/>
    </location>
</feature>
<feature type="region of interest" description="Disordered" evidence="1">
    <location>
        <begin position="309"/>
        <end position="332"/>
    </location>
</feature>
<dbReference type="EMBL" id="LSMT01000203">
    <property type="protein sequence ID" value="PFX23585.1"/>
    <property type="molecule type" value="Genomic_DNA"/>
</dbReference>